<name>A0AAV5GXQ1_9BASI</name>
<evidence type="ECO:0000313" key="2">
    <source>
        <dbReference type="EMBL" id="GJN93293.1"/>
    </source>
</evidence>
<gene>
    <name evidence="2" type="ORF">Rhopal_006340-T1</name>
</gene>
<keyword evidence="1" id="KW-0732">Signal</keyword>
<evidence type="ECO:0000313" key="3">
    <source>
        <dbReference type="Proteomes" id="UP001342314"/>
    </source>
</evidence>
<protein>
    <submittedName>
        <fullName evidence="2">Uncharacterized protein</fullName>
    </submittedName>
</protein>
<dbReference type="AlphaFoldDB" id="A0AAV5GXQ1"/>
<reference evidence="2 3" key="1">
    <citation type="submission" date="2021-12" db="EMBL/GenBank/DDBJ databases">
        <title>High titer production of polyol ester of fatty acids by Rhodotorula paludigena BS15 towards product separation-free biomass refinery.</title>
        <authorList>
            <person name="Mano J."/>
            <person name="Ono H."/>
            <person name="Tanaka T."/>
            <person name="Naito K."/>
            <person name="Sushida H."/>
            <person name="Ike M."/>
            <person name="Tokuyasu K."/>
            <person name="Kitaoka M."/>
        </authorList>
    </citation>
    <scope>NUCLEOTIDE SEQUENCE [LARGE SCALE GENOMIC DNA]</scope>
    <source>
        <strain evidence="2 3">BS15</strain>
    </source>
</reference>
<proteinExistence type="predicted"/>
<feature type="chain" id="PRO_5043741777" evidence="1">
    <location>
        <begin position="18"/>
        <end position="290"/>
    </location>
</feature>
<dbReference type="Proteomes" id="UP001342314">
    <property type="component" value="Unassembled WGS sequence"/>
</dbReference>
<comment type="caution">
    <text evidence="2">The sequence shown here is derived from an EMBL/GenBank/DDBJ whole genome shotgun (WGS) entry which is preliminary data.</text>
</comment>
<dbReference type="EMBL" id="BQKY01000013">
    <property type="protein sequence ID" value="GJN93293.1"/>
    <property type="molecule type" value="Genomic_DNA"/>
</dbReference>
<accession>A0AAV5GXQ1</accession>
<sequence length="290" mass="32573">MAIALAAALIGVLATLSQRDGLRWSSFSFDNVSVDPVTERLRVLTQYRQMLGAILRDPDAPATSWASQMLDGEKYLTCGFQGGQTNQLISKLNALYLAKLLNRTAILAPFTAVHFKGAYRSIDDMYDLPRLLDSAGTRGISFERLKERGRRNNEHEHIACWAIMDAVRYRYERPPENPAVWRLNALTLEFWAPPTFPSNENGFPDVEVIGDFLGNQTAQNNWLETVRRDLLPQQPRAHNDTSAPRAPTVENVVAGFNPLSDRWPSADAQLQCIDALFHVSDAFGLRYKPV</sequence>
<evidence type="ECO:0000256" key="1">
    <source>
        <dbReference type="SAM" id="SignalP"/>
    </source>
</evidence>
<keyword evidence="3" id="KW-1185">Reference proteome</keyword>
<organism evidence="2 3">
    <name type="scientific">Rhodotorula paludigena</name>
    <dbReference type="NCBI Taxonomy" id="86838"/>
    <lineage>
        <taxon>Eukaryota</taxon>
        <taxon>Fungi</taxon>
        <taxon>Dikarya</taxon>
        <taxon>Basidiomycota</taxon>
        <taxon>Pucciniomycotina</taxon>
        <taxon>Microbotryomycetes</taxon>
        <taxon>Sporidiobolales</taxon>
        <taxon>Sporidiobolaceae</taxon>
        <taxon>Rhodotorula</taxon>
    </lineage>
</organism>
<feature type="signal peptide" evidence="1">
    <location>
        <begin position="1"/>
        <end position="17"/>
    </location>
</feature>